<evidence type="ECO:0000256" key="5">
    <source>
        <dbReference type="ARBA" id="ARBA00022723"/>
    </source>
</evidence>
<comment type="caution">
    <text evidence="11">The sequence shown here is derived from an EMBL/GenBank/DDBJ whole genome shotgun (WGS) entry which is preliminary data.</text>
</comment>
<dbReference type="RefSeq" id="WP_132302812.1">
    <property type="nucleotide sequence ID" value="NZ_CP170642.1"/>
</dbReference>
<keyword evidence="5" id="KW-0479">Metal-binding</keyword>
<dbReference type="InterPro" id="IPR017896">
    <property type="entry name" value="4Fe4S_Fe-S-bd"/>
</dbReference>
<evidence type="ECO:0000256" key="1">
    <source>
        <dbReference type="ARBA" id="ARBA00001966"/>
    </source>
</evidence>
<dbReference type="SUPFAM" id="SSF54862">
    <property type="entry name" value="4Fe-4S ferredoxins"/>
    <property type="match status" value="1"/>
</dbReference>
<dbReference type="GO" id="GO:0051539">
    <property type="term" value="F:4 iron, 4 sulfur cluster binding"/>
    <property type="evidence" value="ECO:0007669"/>
    <property type="project" value="UniProtKB-KW"/>
</dbReference>
<evidence type="ECO:0000256" key="8">
    <source>
        <dbReference type="ARBA" id="ARBA00023014"/>
    </source>
</evidence>
<sequence length="304" mass="33768">MVNYDAAGVIFNIQRYSLHDGPGIRTIPFFKGCPLACKWCSNPESQKPNPELMFQPDKCVHCGKCIETCQYSAISHSNPFFVDHDRCVDCGACAEVCPTSALFMKGKRVTVKEVIQELQKDESTYRRSGGGITLSGGEALSQPEFATELLKACKSKGWHTAIETTGLASKEVIESVFPFVDLALVDIKVINPQVHRENTGVDNRLILENVIRISYITETIVRIPVIIGVNNDLQSIRAIAEFTQLMHNVKAIHLLPYHNYGENKYALLGRIYPMKSHPDSIDTITMNSLKIEVEKLGIPCQIGG</sequence>
<dbReference type="PANTHER" id="PTHR30352">
    <property type="entry name" value="PYRUVATE FORMATE-LYASE-ACTIVATING ENZYME"/>
    <property type="match status" value="1"/>
</dbReference>
<dbReference type="SFLD" id="SFLDS00029">
    <property type="entry name" value="Radical_SAM"/>
    <property type="match status" value="1"/>
</dbReference>
<dbReference type="PROSITE" id="PS00198">
    <property type="entry name" value="4FE4S_FER_1"/>
    <property type="match status" value="1"/>
</dbReference>
<dbReference type="Pfam" id="PF00037">
    <property type="entry name" value="Fer4"/>
    <property type="match status" value="2"/>
</dbReference>
<dbReference type="SFLD" id="SFLDG01066">
    <property type="entry name" value="organic_radical-activating_enz"/>
    <property type="match status" value="1"/>
</dbReference>
<dbReference type="PROSITE" id="PS01087">
    <property type="entry name" value="RADICAL_ACTIVATING"/>
    <property type="match status" value="1"/>
</dbReference>
<feature type="domain" description="Radical SAM core" evidence="10">
    <location>
        <begin position="19"/>
        <end position="294"/>
    </location>
</feature>
<evidence type="ECO:0000256" key="3">
    <source>
        <dbReference type="ARBA" id="ARBA00022485"/>
    </source>
</evidence>
<dbReference type="InterPro" id="IPR040074">
    <property type="entry name" value="BssD/PflA/YjjW"/>
</dbReference>
<evidence type="ECO:0000259" key="9">
    <source>
        <dbReference type="PROSITE" id="PS51379"/>
    </source>
</evidence>
<keyword evidence="6" id="KW-0560">Oxidoreductase</keyword>
<dbReference type="GO" id="GO:0016491">
    <property type="term" value="F:oxidoreductase activity"/>
    <property type="evidence" value="ECO:0007669"/>
    <property type="project" value="UniProtKB-KW"/>
</dbReference>
<comment type="similarity">
    <text evidence="2">Belongs to the organic radical-activating enzymes family.</text>
</comment>
<dbReference type="InterPro" id="IPR034457">
    <property type="entry name" value="Organic_radical-activating"/>
</dbReference>
<reference evidence="11 12" key="1">
    <citation type="submission" date="2019-03" db="EMBL/GenBank/DDBJ databases">
        <title>Genomic Encyclopedia of Type Strains, Phase IV (KMG-IV): sequencing the most valuable type-strain genomes for metagenomic binning, comparative biology and taxonomic classification.</title>
        <authorList>
            <person name="Goeker M."/>
        </authorList>
    </citation>
    <scope>NUCLEOTIDE SEQUENCE [LARGE SCALE GENOMIC DNA]</scope>
    <source>
        <strain evidence="11 12">DSM 10053</strain>
    </source>
</reference>
<evidence type="ECO:0000313" key="12">
    <source>
        <dbReference type="Proteomes" id="UP000295496"/>
    </source>
</evidence>
<protein>
    <submittedName>
        <fullName evidence="11">Cobalamin-independent glycerol dehydratase small subunit</fullName>
    </submittedName>
</protein>
<dbReference type="PIRSF" id="PIRSF000371">
    <property type="entry name" value="PFL_act_enz"/>
    <property type="match status" value="1"/>
</dbReference>
<accession>A0A4R1KR72</accession>
<dbReference type="PANTHER" id="PTHR30352:SF4">
    <property type="entry name" value="PYRUVATE FORMATE-LYASE 2-ACTIVATING ENZYME"/>
    <property type="match status" value="1"/>
</dbReference>
<feature type="domain" description="4Fe-4S ferredoxin-type" evidence="9">
    <location>
        <begin position="50"/>
        <end position="75"/>
    </location>
</feature>
<dbReference type="InterPro" id="IPR012839">
    <property type="entry name" value="Organic_radical_activase"/>
</dbReference>
<keyword evidence="8" id="KW-0411">Iron-sulfur</keyword>
<dbReference type="SFLD" id="SFLDG01118">
    <property type="entry name" value="activating_enzymes__group_2"/>
    <property type="match status" value="1"/>
</dbReference>
<evidence type="ECO:0000256" key="6">
    <source>
        <dbReference type="ARBA" id="ARBA00023002"/>
    </source>
</evidence>
<feature type="domain" description="4Fe-4S ferredoxin-type" evidence="9">
    <location>
        <begin position="78"/>
        <end position="107"/>
    </location>
</feature>
<evidence type="ECO:0000256" key="7">
    <source>
        <dbReference type="ARBA" id="ARBA00023004"/>
    </source>
</evidence>
<dbReference type="AlphaFoldDB" id="A0A4R1KR72"/>
<keyword evidence="3" id="KW-0004">4Fe-4S</keyword>
<evidence type="ECO:0000256" key="4">
    <source>
        <dbReference type="ARBA" id="ARBA00022691"/>
    </source>
</evidence>
<name>A0A4R1KR72_9PAST</name>
<dbReference type="Proteomes" id="UP000295496">
    <property type="component" value="Unassembled WGS sequence"/>
</dbReference>
<organism evidence="11 12">
    <name type="scientific">Lonepinella koalarum</name>
    <dbReference type="NCBI Taxonomy" id="53417"/>
    <lineage>
        <taxon>Bacteria</taxon>
        <taxon>Pseudomonadati</taxon>
        <taxon>Pseudomonadota</taxon>
        <taxon>Gammaproteobacteria</taxon>
        <taxon>Pasteurellales</taxon>
        <taxon>Pasteurellaceae</taxon>
        <taxon>Lonepinella</taxon>
    </lineage>
</organism>
<dbReference type="PROSITE" id="PS51379">
    <property type="entry name" value="4FE4S_FER_2"/>
    <property type="match status" value="2"/>
</dbReference>
<dbReference type="Gene3D" id="3.30.70.20">
    <property type="match status" value="1"/>
</dbReference>
<keyword evidence="12" id="KW-1185">Reference proteome</keyword>
<dbReference type="InterPro" id="IPR017900">
    <property type="entry name" value="4Fe4S_Fe_S_CS"/>
</dbReference>
<dbReference type="PROSITE" id="PS51918">
    <property type="entry name" value="RADICAL_SAM"/>
    <property type="match status" value="1"/>
</dbReference>
<dbReference type="InterPro" id="IPR001989">
    <property type="entry name" value="Radical_activat_CS"/>
</dbReference>
<evidence type="ECO:0000259" key="10">
    <source>
        <dbReference type="PROSITE" id="PS51918"/>
    </source>
</evidence>
<dbReference type="InterPro" id="IPR058240">
    <property type="entry name" value="rSAM_sf"/>
</dbReference>
<dbReference type="EMBL" id="SMGJ01000009">
    <property type="protein sequence ID" value="TCK66983.1"/>
    <property type="molecule type" value="Genomic_DNA"/>
</dbReference>
<keyword evidence="7" id="KW-0408">Iron</keyword>
<keyword evidence="4" id="KW-0949">S-adenosyl-L-methionine</keyword>
<evidence type="ECO:0000256" key="2">
    <source>
        <dbReference type="ARBA" id="ARBA00009777"/>
    </source>
</evidence>
<dbReference type="SUPFAM" id="SSF102114">
    <property type="entry name" value="Radical SAM enzymes"/>
    <property type="match status" value="1"/>
</dbReference>
<proteinExistence type="inferred from homology"/>
<dbReference type="Gene3D" id="3.80.30.10">
    <property type="entry name" value="pyruvate-formate lyase- activating enzyme"/>
    <property type="match status" value="1"/>
</dbReference>
<dbReference type="Pfam" id="PF04055">
    <property type="entry name" value="Radical_SAM"/>
    <property type="match status" value="1"/>
</dbReference>
<dbReference type="GO" id="GO:0046872">
    <property type="term" value="F:metal ion binding"/>
    <property type="evidence" value="ECO:0007669"/>
    <property type="project" value="UniProtKB-KW"/>
</dbReference>
<gene>
    <name evidence="11" type="ORF">EV692_2257</name>
</gene>
<dbReference type="InterPro" id="IPR007197">
    <property type="entry name" value="rSAM"/>
</dbReference>
<evidence type="ECO:0000313" key="11">
    <source>
        <dbReference type="EMBL" id="TCK66983.1"/>
    </source>
</evidence>
<comment type="cofactor">
    <cofactor evidence="1">
        <name>[4Fe-4S] cluster</name>
        <dbReference type="ChEBI" id="CHEBI:49883"/>
    </cofactor>
</comment>
<dbReference type="NCBIfam" id="TIGR02494">
    <property type="entry name" value="PFLE_PFLC"/>
    <property type="match status" value="1"/>
</dbReference>